<dbReference type="PANTHER" id="PTHR30329">
    <property type="entry name" value="STATOR ELEMENT OF FLAGELLAR MOTOR COMPLEX"/>
    <property type="match status" value="1"/>
</dbReference>
<dbReference type="Gene3D" id="3.30.1330.60">
    <property type="entry name" value="OmpA-like domain"/>
    <property type="match status" value="1"/>
</dbReference>
<comment type="caution">
    <text evidence="1">The sequence shown here is derived from an EMBL/GenBank/DDBJ whole genome shotgun (WGS) entry which is preliminary data.</text>
</comment>
<dbReference type="InterPro" id="IPR050330">
    <property type="entry name" value="Bact_OuterMem_StrucFunc"/>
</dbReference>
<gene>
    <name evidence="1" type="ORF">FHG66_11390</name>
</gene>
<dbReference type="OrthoDB" id="9805504at2"/>
<evidence type="ECO:0000313" key="2">
    <source>
        <dbReference type="Proteomes" id="UP000305887"/>
    </source>
</evidence>
<name>A0A5C4MX76_9RHOB</name>
<accession>A0A5C4MX76</accession>
<organism evidence="1 2">
    <name type="scientific">Rubellimicrobium rubrum</name>
    <dbReference type="NCBI Taxonomy" id="2585369"/>
    <lineage>
        <taxon>Bacteria</taxon>
        <taxon>Pseudomonadati</taxon>
        <taxon>Pseudomonadota</taxon>
        <taxon>Alphaproteobacteria</taxon>
        <taxon>Rhodobacterales</taxon>
        <taxon>Roseobacteraceae</taxon>
        <taxon>Rubellimicrobium</taxon>
    </lineage>
</organism>
<dbReference type="AlphaFoldDB" id="A0A5C4MX76"/>
<dbReference type="Proteomes" id="UP000305887">
    <property type="component" value="Unassembled WGS sequence"/>
</dbReference>
<dbReference type="EMBL" id="VDFU01000012">
    <property type="protein sequence ID" value="TNC49328.1"/>
    <property type="molecule type" value="Genomic_DNA"/>
</dbReference>
<dbReference type="InterPro" id="IPR036737">
    <property type="entry name" value="OmpA-like_sf"/>
</dbReference>
<protein>
    <recommendedName>
        <fullName evidence="3">OmpA-like domain-containing protein</fullName>
    </recommendedName>
</protein>
<dbReference type="PANTHER" id="PTHR30329:SF21">
    <property type="entry name" value="LIPOPROTEIN YIAD-RELATED"/>
    <property type="match status" value="1"/>
</dbReference>
<evidence type="ECO:0008006" key="3">
    <source>
        <dbReference type="Google" id="ProtNLM"/>
    </source>
</evidence>
<dbReference type="SUPFAM" id="SSF103088">
    <property type="entry name" value="OmpA-like"/>
    <property type="match status" value="1"/>
</dbReference>
<keyword evidence="2" id="KW-1185">Reference proteome</keyword>
<proteinExistence type="predicted"/>
<sequence length="535" mass="58340">MSSPASRVETPQMVTSQYRRGAVMGMTMAEAIILVTFALLLLLSLWKVQGDEQREVYRPVEAMTPEELAAAARLQESGQLPFIDALVAGGSDFRSPETLPETQEAWRLIEDEGLRATVDQLLNLPSKAQEQIQSLLASTPPPQDLAAAQRLIAAGQVQGADALVSSGADLQAPEAAEMWRLIDQDELQRILKSSDQLPEDLQRDLADLVEIQDPNLLERVIRLTERAQATALDKLSDEEIGAAVRLADLDQITAVEQLVAEGADFREPETTPATRDNWRLLEAESERQLLDAAASIPDEAQADLARLLTNEGVQGVERLLEEVRQTSGEEVLERRLAGIGQRIADAEERARSLVGDLREELGTTVSNIGGTIEADGSIVLPDSVLFEQGSAQITPRMREFLGSACEPWLDVLMRANAPVAFAQIEGHASREWRNETSPDEAYLKNLALSQARSQAVLDTCLRIVRDNGIREWAHTHLAAVGYSSAHPVLQDGAEDPARSRRVVFSIGLDDRQLLREVAEDAAAGLSIAPSATGAR</sequence>
<evidence type="ECO:0000313" key="1">
    <source>
        <dbReference type="EMBL" id="TNC49328.1"/>
    </source>
</evidence>
<reference evidence="1 2" key="1">
    <citation type="submission" date="2019-06" db="EMBL/GenBank/DDBJ databases">
        <title>YIM 131921 draft genome.</title>
        <authorList>
            <person name="Jiang L."/>
        </authorList>
    </citation>
    <scope>NUCLEOTIDE SEQUENCE [LARGE SCALE GENOMIC DNA]</scope>
    <source>
        <strain evidence="1 2">YIM 131921</strain>
    </source>
</reference>